<sequence length="271" mass="27741">MAQLASAWVVIKSVAGSRHPSCKLYFSSSLGLSWSSLALGSGRPVGPIMVRALLGMPVAWEVRGTELGLGFNGLGLGTGFTWFGLGLGLGFIGLGLGGPWKGVWGLGIGPGLAGLVGPKLPRAGAGAGLLWAGLCQARPFGAVLRWAGAVVGFVMGAEGLGPGFTLTGLLWAGLGDSRAYGADLRRAGAGGWACLRACNGRASLGLWGRTGLGLGHVGAGCWAWAREWSCLRGRWLGLGRCLELGLAIRGSARLGRGIRAELPWAGSWPDL</sequence>
<reference evidence="1" key="1">
    <citation type="submission" date="2020-03" db="EMBL/GenBank/DDBJ databases">
        <title>A high-quality chromosome-level genome assembly of a woody plant with both climbing and erect habits, Rhamnella rubrinervis.</title>
        <authorList>
            <person name="Lu Z."/>
            <person name="Yang Y."/>
            <person name="Zhu X."/>
            <person name="Sun Y."/>
        </authorList>
    </citation>
    <scope>NUCLEOTIDE SEQUENCE</scope>
    <source>
        <strain evidence="1">BYM</strain>
        <tissue evidence="1">Leaf</tissue>
    </source>
</reference>
<proteinExistence type="predicted"/>
<gene>
    <name evidence="1" type="ORF">FNV43_RR05178</name>
</gene>
<dbReference type="EMBL" id="VOIH02000002">
    <property type="protein sequence ID" value="KAF3454730.1"/>
    <property type="molecule type" value="Genomic_DNA"/>
</dbReference>
<name>A0A8K0MRB9_9ROSA</name>
<evidence type="ECO:0000313" key="1">
    <source>
        <dbReference type="EMBL" id="KAF3454730.1"/>
    </source>
</evidence>
<protein>
    <submittedName>
        <fullName evidence="1">Uncharacterized protein</fullName>
    </submittedName>
</protein>
<evidence type="ECO:0000313" key="2">
    <source>
        <dbReference type="Proteomes" id="UP000796880"/>
    </source>
</evidence>
<accession>A0A8K0MRB9</accession>
<keyword evidence="2" id="KW-1185">Reference proteome</keyword>
<organism evidence="1 2">
    <name type="scientific">Rhamnella rubrinervis</name>
    <dbReference type="NCBI Taxonomy" id="2594499"/>
    <lineage>
        <taxon>Eukaryota</taxon>
        <taxon>Viridiplantae</taxon>
        <taxon>Streptophyta</taxon>
        <taxon>Embryophyta</taxon>
        <taxon>Tracheophyta</taxon>
        <taxon>Spermatophyta</taxon>
        <taxon>Magnoliopsida</taxon>
        <taxon>eudicotyledons</taxon>
        <taxon>Gunneridae</taxon>
        <taxon>Pentapetalae</taxon>
        <taxon>rosids</taxon>
        <taxon>fabids</taxon>
        <taxon>Rosales</taxon>
        <taxon>Rhamnaceae</taxon>
        <taxon>rhamnoid group</taxon>
        <taxon>Rhamneae</taxon>
        <taxon>Rhamnella</taxon>
    </lineage>
</organism>
<dbReference type="AlphaFoldDB" id="A0A8K0MRB9"/>
<comment type="caution">
    <text evidence="1">The sequence shown here is derived from an EMBL/GenBank/DDBJ whole genome shotgun (WGS) entry which is preliminary data.</text>
</comment>
<dbReference type="Proteomes" id="UP000796880">
    <property type="component" value="Unassembled WGS sequence"/>
</dbReference>